<dbReference type="InterPro" id="IPR018060">
    <property type="entry name" value="HTH_AraC"/>
</dbReference>
<dbReference type="EMBL" id="ADLK01000008">
    <property type="protein sequence ID" value="KMW22645.1"/>
    <property type="molecule type" value="Genomic_DNA"/>
</dbReference>
<dbReference type="PROSITE" id="PS01124">
    <property type="entry name" value="HTH_ARAC_FAMILY_2"/>
    <property type="match status" value="1"/>
</dbReference>
<evidence type="ECO:0000256" key="2">
    <source>
        <dbReference type="ARBA" id="ARBA00023125"/>
    </source>
</evidence>
<dbReference type="PATRIC" id="fig|742734.4.peg.1265"/>
<dbReference type="Proteomes" id="UP000037392">
    <property type="component" value="Unassembled WGS sequence"/>
</dbReference>
<accession>A0A0J9F336</accession>
<dbReference type="SUPFAM" id="SSF46689">
    <property type="entry name" value="Homeodomain-like"/>
    <property type="match status" value="2"/>
</dbReference>
<dbReference type="GeneID" id="93164626"/>
<organism evidence="5 6">
    <name type="scientific">[Clostridium] citroniae WAL-19142</name>
    <dbReference type="NCBI Taxonomy" id="742734"/>
    <lineage>
        <taxon>Bacteria</taxon>
        <taxon>Bacillati</taxon>
        <taxon>Bacillota</taxon>
        <taxon>Clostridia</taxon>
        <taxon>Lachnospirales</taxon>
        <taxon>Lachnospiraceae</taxon>
        <taxon>Enterocloster</taxon>
    </lineage>
</organism>
<dbReference type="InterPro" id="IPR037923">
    <property type="entry name" value="HTH-like"/>
</dbReference>
<comment type="caution">
    <text evidence="5">The sequence shown here is derived from an EMBL/GenBank/DDBJ whole genome shotgun (WGS) entry which is preliminary data.</text>
</comment>
<dbReference type="InterPro" id="IPR009057">
    <property type="entry name" value="Homeodomain-like_sf"/>
</dbReference>
<keyword evidence="2" id="KW-0238">DNA-binding</keyword>
<feature type="domain" description="HTH araC/xylS-type" evidence="4">
    <location>
        <begin position="186"/>
        <end position="283"/>
    </location>
</feature>
<evidence type="ECO:0000313" key="6">
    <source>
        <dbReference type="Proteomes" id="UP000037392"/>
    </source>
</evidence>
<dbReference type="PANTHER" id="PTHR43280">
    <property type="entry name" value="ARAC-FAMILY TRANSCRIPTIONAL REGULATOR"/>
    <property type="match status" value="1"/>
</dbReference>
<dbReference type="Pfam" id="PF12833">
    <property type="entry name" value="HTH_18"/>
    <property type="match status" value="1"/>
</dbReference>
<name>A0A0J9F336_9FIRM</name>
<dbReference type="GO" id="GO:0003700">
    <property type="term" value="F:DNA-binding transcription factor activity"/>
    <property type="evidence" value="ECO:0007669"/>
    <property type="project" value="InterPro"/>
</dbReference>
<dbReference type="InterPro" id="IPR003313">
    <property type="entry name" value="AraC-bd"/>
</dbReference>
<dbReference type="RefSeq" id="WP_007862650.1">
    <property type="nucleotide sequence ID" value="NZ_KQ235876.1"/>
</dbReference>
<evidence type="ECO:0000313" key="5">
    <source>
        <dbReference type="EMBL" id="KMW22645.1"/>
    </source>
</evidence>
<dbReference type="OrthoDB" id="9816335at2"/>
<dbReference type="GO" id="GO:0043565">
    <property type="term" value="F:sequence-specific DNA binding"/>
    <property type="evidence" value="ECO:0007669"/>
    <property type="project" value="InterPro"/>
</dbReference>
<evidence type="ECO:0000259" key="4">
    <source>
        <dbReference type="PROSITE" id="PS01124"/>
    </source>
</evidence>
<reference evidence="5 6" key="1">
    <citation type="submission" date="2011-04" db="EMBL/GenBank/DDBJ databases">
        <title>The Genome Sequence of Clostridium citroniae WAL-19142.</title>
        <authorList>
            <consortium name="The Broad Institute Genome Sequencing Platform"/>
            <person name="Earl A."/>
            <person name="Ward D."/>
            <person name="Feldgarden M."/>
            <person name="Gevers D."/>
            <person name="Warren Y.A."/>
            <person name="Tyrrell K.L."/>
            <person name="Citron D.M."/>
            <person name="Goldstein E.J."/>
            <person name="Daigneault M."/>
            <person name="Allen-Vercoe E."/>
            <person name="Young S.K."/>
            <person name="Zeng Q."/>
            <person name="Gargeya S."/>
            <person name="Fitzgerald M."/>
            <person name="Haas B."/>
            <person name="Abouelleil A."/>
            <person name="Alvarado L."/>
            <person name="Arachchi H.M."/>
            <person name="Berlin A."/>
            <person name="Brown A."/>
            <person name="Chapman S.B."/>
            <person name="Chen Z."/>
            <person name="Dunbar C."/>
            <person name="Freedman E."/>
            <person name="Gearin G."/>
            <person name="Gellesch M."/>
            <person name="Goldberg J."/>
            <person name="Griggs A."/>
            <person name="Gujja S."/>
            <person name="Heilman E.R."/>
            <person name="Heiman D."/>
            <person name="Howarth C."/>
            <person name="Larson L."/>
            <person name="Lui A."/>
            <person name="MacDonald P.J."/>
            <person name="Mehta T."/>
            <person name="Montmayeur A."/>
            <person name="Murphy C."/>
            <person name="Neiman D."/>
            <person name="Pearson M."/>
            <person name="Priest M."/>
            <person name="Roberts A."/>
            <person name="Saif S."/>
            <person name="Shea T."/>
            <person name="Shenoy N."/>
            <person name="Sisk P."/>
            <person name="Stolte C."/>
            <person name="Sykes S."/>
            <person name="White J."/>
            <person name="Yandava C."/>
            <person name="Wortman J."/>
            <person name="Nusbaum C."/>
            <person name="Birren B."/>
        </authorList>
    </citation>
    <scope>NUCLEOTIDE SEQUENCE [LARGE SCALE GENOMIC DNA]</scope>
    <source>
        <strain evidence="5 6">WAL-19142</strain>
    </source>
</reference>
<dbReference type="PANTHER" id="PTHR43280:SF28">
    <property type="entry name" value="HTH-TYPE TRANSCRIPTIONAL ACTIVATOR RHAS"/>
    <property type="match status" value="1"/>
</dbReference>
<dbReference type="SMART" id="SM00342">
    <property type="entry name" value="HTH_ARAC"/>
    <property type="match status" value="1"/>
</dbReference>
<gene>
    <name evidence="5" type="ORF">HMPREF9470_01180</name>
</gene>
<keyword evidence="1" id="KW-0805">Transcription regulation</keyword>
<dbReference type="PRINTS" id="PR00032">
    <property type="entry name" value="HTHARAC"/>
</dbReference>
<sequence length="288" mass="33307">MEAVFLSKTDVYNGNYSITKRDATHEFSKEMHYHDFYEMQFYLCESEDGKIGEITMNGKTRELTQGCMVLINMFDVHQINITCKVPYTRYCISFDSSLLLFACSNASNLFNIFSHCADVKYSQPLTPAQIATFVSIYNKHEHLTVRHGRDIMEKSLILEIFAHIYDIFYDGQEISATDSRSLAVITELINYIDANIAGDLSLERLAEHVNFSAFHLSRMFKRYTGTTLNKYIITKRIDKAKLSLKSQVPITTVSKEVGFNNYNHFYRTFKNVTGINPAKYKEIMEKEK</sequence>
<dbReference type="SUPFAM" id="SSF51215">
    <property type="entry name" value="Regulatory protein AraC"/>
    <property type="match status" value="1"/>
</dbReference>
<protein>
    <recommendedName>
        <fullName evidence="4">HTH araC/xylS-type domain-containing protein</fullName>
    </recommendedName>
</protein>
<evidence type="ECO:0000256" key="3">
    <source>
        <dbReference type="ARBA" id="ARBA00023163"/>
    </source>
</evidence>
<evidence type="ECO:0000256" key="1">
    <source>
        <dbReference type="ARBA" id="ARBA00023015"/>
    </source>
</evidence>
<keyword evidence="3" id="KW-0804">Transcription</keyword>
<proteinExistence type="predicted"/>
<dbReference type="Pfam" id="PF02311">
    <property type="entry name" value="AraC_binding"/>
    <property type="match status" value="1"/>
</dbReference>
<dbReference type="AlphaFoldDB" id="A0A0J9F336"/>
<dbReference type="InterPro" id="IPR020449">
    <property type="entry name" value="Tscrpt_reg_AraC-type_HTH"/>
</dbReference>
<dbReference type="Gene3D" id="1.10.10.60">
    <property type="entry name" value="Homeodomain-like"/>
    <property type="match status" value="2"/>
</dbReference>